<dbReference type="Pfam" id="PF10011">
    <property type="entry name" value="DUF2254"/>
    <property type="match status" value="1"/>
</dbReference>
<feature type="transmembrane region" description="Helical" evidence="2">
    <location>
        <begin position="140"/>
        <end position="162"/>
    </location>
</feature>
<dbReference type="InterPro" id="IPR018723">
    <property type="entry name" value="DUF2254_membrane"/>
</dbReference>
<evidence type="ECO:0000313" key="4">
    <source>
        <dbReference type="Proteomes" id="UP000192917"/>
    </source>
</evidence>
<gene>
    <name evidence="3" type="ORF">SAMN05428998_115140</name>
</gene>
<dbReference type="Proteomes" id="UP000192917">
    <property type="component" value="Unassembled WGS sequence"/>
</dbReference>
<proteinExistence type="predicted"/>
<evidence type="ECO:0000256" key="1">
    <source>
        <dbReference type="SAM" id="MobiDB-lite"/>
    </source>
</evidence>
<dbReference type="STRING" id="560819.SAMN05428998_115140"/>
<feature type="region of interest" description="Disordered" evidence="1">
    <location>
        <begin position="189"/>
        <end position="212"/>
    </location>
</feature>
<dbReference type="RefSeq" id="WP_085124096.1">
    <property type="nucleotide sequence ID" value="NZ_FWZX01000015.1"/>
</dbReference>
<organism evidence="3 4">
    <name type="scientific">Tistlia consotensis USBA 355</name>
    <dbReference type="NCBI Taxonomy" id="560819"/>
    <lineage>
        <taxon>Bacteria</taxon>
        <taxon>Pseudomonadati</taxon>
        <taxon>Pseudomonadota</taxon>
        <taxon>Alphaproteobacteria</taxon>
        <taxon>Rhodospirillales</taxon>
        <taxon>Rhodovibrionaceae</taxon>
        <taxon>Tistlia</taxon>
    </lineage>
</organism>
<feature type="transmembrane region" description="Helical" evidence="2">
    <location>
        <begin position="109"/>
        <end position="128"/>
    </location>
</feature>
<sequence length="445" mass="48352">MSARLKYLHYVVVNSFWFVPTVLLLAAILLAVLSAILDRAMQATWSRELAWVLWVGPDGARTILQVIAGSMIGATSLVFSMTLVSLTLASQQLGPRLLAIFRADRPTQVALGVFVSTLAYALMMLRLIRPQGDSTSDFVPLASVTMAQLLTLFSLAVLIYFIHHLAELLQADTVVAHVGDALDGSVRSLFPATSEPEDGSRQQEEAAGPGPSGRFCLVVPSARTGYVQTIAVAQLVGLAEQSDGRIELQVMAGDFLVPGQAVARFWPLDRATEALKERIRDGLTIGPKRTQAEDLEYAANALVEIALRALSPSLNDPFTAIASIDRIGAALALAIGRADPPLEHRDAAGRLRLTLPSRGFVDLLEGSFDDIRRAGADHPAVLRTLAARLAGLAELAADPERRAAIWRQGEALRRLVGRRLDEPLDRQRVDVELERLDERLARWDG</sequence>
<protein>
    <submittedName>
        <fullName evidence="3">Uncharacterized membrane protein</fullName>
    </submittedName>
</protein>
<keyword evidence="2" id="KW-1133">Transmembrane helix</keyword>
<dbReference type="AlphaFoldDB" id="A0A1Y6C461"/>
<dbReference type="EMBL" id="FWZX01000015">
    <property type="protein sequence ID" value="SMF44601.1"/>
    <property type="molecule type" value="Genomic_DNA"/>
</dbReference>
<accession>A0A1Y6C461</accession>
<feature type="transmembrane region" description="Helical" evidence="2">
    <location>
        <begin position="63"/>
        <end position="88"/>
    </location>
</feature>
<reference evidence="3 4" key="1">
    <citation type="submission" date="2017-04" db="EMBL/GenBank/DDBJ databases">
        <authorList>
            <person name="Afonso C.L."/>
            <person name="Miller P.J."/>
            <person name="Scott M.A."/>
            <person name="Spackman E."/>
            <person name="Goraichik I."/>
            <person name="Dimitrov K.M."/>
            <person name="Suarez D.L."/>
            <person name="Swayne D.E."/>
        </authorList>
    </citation>
    <scope>NUCLEOTIDE SEQUENCE [LARGE SCALE GENOMIC DNA]</scope>
    <source>
        <strain evidence="3 4">USBA 355</strain>
    </source>
</reference>
<evidence type="ECO:0000256" key="2">
    <source>
        <dbReference type="SAM" id="Phobius"/>
    </source>
</evidence>
<keyword evidence="2" id="KW-0812">Transmembrane</keyword>
<feature type="transmembrane region" description="Helical" evidence="2">
    <location>
        <begin position="7"/>
        <end position="37"/>
    </location>
</feature>
<keyword evidence="2" id="KW-0472">Membrane</keyword>
<keyword evidence="4" id="KW-1185">Reference proteome</keyword>
<name>A0A1Y6C461_9PROT</name>
<evidence type="ECO:0000313" key="3">
    <source>
        <dbReference type="EMBL" id="SMF44601.1"/>
    </source>
</evidence>